<evidence type="ECO:0000256" key="5">
    <source>
        <dbReference type="ARBA" id="ARBA00022840"/>
    </source>
</evidence>
<dbReference type="Gene3D" id="3.40.50.300">
    <property type="entry name" value="P-loop containing nucleotide triphosphate hydrolases"/>
    <property type="match status" value="2"/>
</dbReference>
<evidence type="ECO:0000313" key="14">
    <source>
        <dbReference type="Proteomes" id="UP000001304"/>
    </source>
</evidence>
<keyword evidence="3" id="KW-0378">Hydrolase</keyword>
<accession>E0SNS6</accession>
<evidence type="ECO:0000256" key="1">
    <source>
        <dbReference type="ARBA" id="ARBA00006637"/>
    </source>
</evidence>
<dbReference type="GO" id="GO:0016787">
    <property type="term" value="F:hydrolase activity"/>
    <property type="evidence" value="ECO:0007669"/>
    <property type="project" value="UniProtKB-KW"/>
</dbReference>
<dbReference type="InterPro" id="IPR006935">
    <property type="entry name" value="Helicase/UvrB_N"/>
</dbReference>
<reference evidence="13 14" key="1">
    <citation type="journal article" date="2010" name="Stand. Genomic Sci.">
        <title>Complete genome sequence of Ignisphaera aggregans type strain (AQ1.S1).</title>
        <authorList>
            <person name="Goker M."/>
            <person name="Held B."/>
            <person name="Lapidus A."/>
            <person name="Nolan M."/>
            <person name="Spring S."/>
            <person name="Yasawong M."/>
            <person name="Lucas S."/>
            <person name="Glavina Del Rio T."/>
            <person name="Tice H."/>
            <person name="Cheng J.F."/>
            <person name="Goodwin L."/>
            <person name="Tapia R."/>
            <person name="Pitluck S."/>
            <person name="Liolios K."/>
            <person name="Ivanova N."/>
            <person name="Mavromatis K."/>
            <person name="Mikhailova N."/>
            <person name="Pati A."/>
            <person name="Chen A."/>
            <person name="Palaniappan K."/>
            <person name="Brambilla E."/>
            <person name="Land M."/>
            <person name="Hauser L."/>
            <person name="Chang Y.J."/>
            <person name="Jeffries C.D."/>
            <person name="Brettin T."/>
            <person name="Detter J.C."/>
            <person name="Han C."/>
            <person name="Rohde M."/>
            <person name="Sikorski J."/>
            <person name="Woyke T."/>
            <person name="Bristow J."/>
            <person name="Eisen J.A."/>
            <person name="Markowitz V."/>
            <person name="Hugenholtz P."/>
            <person name="Kyrpides N.C."/>
            <person name="Klenk H.P."/>
        </authorList>
    </citation>
    <scope>NUCLEOTIDE SEQUENCE [LARGE SCALE GENOMIC DNA]</scope>
    <source>
        <strain evidence="14">DSM 17230 / JCM 13409 / AQ1.S1</strain>
    </source>
</reference>
<evidence type="ECO:0000256" key="8">
    <source>
        <dbReference type="ARBA" id="ARBA00034808"/>
    </source>
</evidence>
<dbReference type="HOGENOM" id="CLU_008213_6_0_2"/>
<dbReference type="PANTHER" id="PTHR11274">
    <property type="entry name" value="RAD25/XP-B DNA REPAIR HELICASE"/>
    <property type="match status" value="1"/>
</dbReference>
<dbReference type="GO" id="GO:0005524">
    <property type="term" value="F:ATP binding"/>
    <property type="evidence" value="ECO:0007669"/>
    <property type="project" value="UniProtKB-KW"/>
</dbReference>
<evidence type="ECO:0000256" key="9">
    <source>
        <dbReference type="ARBA" id="ARBA00048988"/>
    </source>
</evidence>
<dbReference type="KEGG" id="iag:Igag_1058"/>
<evidence type="ECO:0000256" key="4">
    <source>
        <dbReference type="ARBA" id="ARBA00022806"/>
    </source>
</evidence>
<dbReference type="InterPro" id="IPR027417">
    <property type="entry name" value="P-loop_NTPase"/>
</dbReference>
<name>E0SNS6_IGNAA</name>
<dbReference type="SMART" id="SM00490">
    <property type="entry name" value="HELICc"/>
    <property type="match status" value="1"/>
</dbReference>
<keyword evidence="5" id="KW-0067">ATP-binding</keyword>
<keyword evidence="10" id="KW-0175">Coiled coil</keyword>
<keyword evidence="14" id="KW-1185">Reference proteome</keyword>
<evidence type="ECO:0000256" key="10">
    <source>
        <dbReference type="SAM" id="Coils"/>
    </source>
</evidence>
<dbReference type="Proteomes" id="UP000001304">
    <property type="component" value="Chromosome"/>
</dbReference>
<dbReference type="InterPro" id="IPR014001">
    <property type="entry name" value="Helicase_ATP-bd"/>
</dbReference>
<keyword evidence="2" id="KW-0547">Nucleotide-binding</keyword>
<evidence type="ECO:0000256" key="2">
    <source>
        <dbReference type="ARBA" id="ARBA00022741"/>
    </source>
</evidence>
<dbReference type="PROSITE" id="PS51194">
    <property type="entry name" value="HELICASE_CTER"/>
    <property type="match status" value="1"/>
</dbReference>
<dbReference type="CDD" id="cd17926">
    <property type="entry name" value="DEXHc_RE"/>
    <property type="match status" value="1"/>
</dbReference>
<dbReference type="GO" id="GO:0043138">
    <property type="term" value="F:3'-5' DNA helicase activity"/>
    <property type="evidence" value="ECO:0007669"/>
    <property type="project" value="UniProtKB-EC"/>
</dbReference>
<dbReference type="Pfam" id="PF16203">
    <property type="entry name" value="ERCC3_RAD25_C"/>
    <property type="match status" value="1"/>
</dbReference>
<dbReference type="GO" id="GO:0003677">
    <property type="term" value="F:DNA binding"/>
    <property type="evidence" value="ECO:0007669"/>
    <property type="project" value="InterPro"/>
</dbReference>
<evidence type="ECO:0000313" key="13">
    <source>
        <dbReference type="EMBL" id="ADM27872.1"/>
    </source>
</evidence>
<organism evidence="13 14">
    <name type="scientific">Ignisphaera aggregans (strain DSM 17230 / JCM 13409 / AQ1.S1)</name>
    <dbReference type="NCBI Taxonomy" id="583356"/>
    <lineage>
        <taxon>Archaea</taxon>
        <taxon>Thermoproteota</taxon>
        <taxon>Thermoprotei</taxon>
        <taxon>Desulfurococcales</taxon>
        <taxon>Desulfurococcaceae</taxon>
        <taxon>Ignisphaera</taxon>
    </lineage>
</organism>
<dbReference type="PROSITE" id="PS51192">
    <property type="entry name" value="HELICASE_ATP_BIND_1"/>
    <property type="match status" value="1"/>
</dbReference>
<sequence length="556" mass="64269">MSRIIFGTDEWIDEDDFRLFLKFSRYLGRENGFSRFMVDFNKLSESIRSGSLSPNEVLDLVEGYSVEFEEGSIEDLKKLLEEYMPRVIIRRVSNDIVIIPKVFLGDLVKDFREKGILIYDKNNKWFKLVKPMYLFDVLDSLRKRNIVIHSEIDIKERIELPIKVMFKGDLRDYQQEALEAWRKNSYRGIIALPTGTGKTIIAIAAIAELSEKTLIVTFTKEQMFHWAEKIVSFTDIPRSMIGYYYGSEKRIAPITITTYQSAFRYVSSLSPYFSFLIIDEVHHLPADKFRYIAENMFARKRLGLSATVIREDGRHVDLFPLMGGIVYSKSVSELAEKGYIAPFTVKTIKVSLTKEEKEKYRKLLEKYKKLAGGREFQTLLEDAKRGDVAALEALKTRAEIRSLVHNAKEKIEALKAIVNRELENNSKIIVFTQYIEQAEKLAEILNTVYITGELDEDTRRRRLEMFKNNMVKIIVLTTVGDEGIDIPDANVGIIFAGTGSRRQFIQRLGRLLRPMPGKEARLYEIIVKGTFEEAEARKRKKALEEVFEGITIMSEE</sequence>
<comment type="similarity">
    <text evidence="1">Belongs to the helicase family. RAD25/XPB subfamily.</text>
</comment>
<dbReference type="Pfam" id="PF04851">
    <property type="entry name" value="ResIII"/>
    <property type="match status" value="1"/>
</dbReference>
<dbReference type="EC" id="5.6.2.4" evidence="8"/>
<feature type="coiled-coil region" evidence="10">
    <location>
        <begin position="397"/>
        <end position="424"/>
    </location>
</feature>
<proteinExistence type="inferred from homology"/>
<keyword evidence="4" id="KW-0347">Helicase</keyword>
<evidence type="ECO:0000256" key="7">
    <source>
        <dbReference type="ARBA" id="ARBA00034617"/>
    </source>
</evidence>
<dbReference type="InterPro" id="IPR032438">
    <property type="entry name" value="ERCC3_RAD25_C"/>
</dbReference>
<dbReference type="PANTHER" id="PTHR11274:SF0">
    <property type="entry name" value="GENERAL TRANSCRIPTION AND DNA REPAIR FACTOR IIH HELICASE SUBUNIT XPB"/>
    <property type="match status" value="1"/>
</dbReference>
<dbReference type="AlphaFoldDB" id="E0SNS6"/>
<evidence type="ECO:0000259" key="12">
    <source>
        <dbReference type="PROSITE" id="PS51194"/>
    </source>
</evidence>
<evidence type="ECO:0000256" key="3">
    <source>
        <dbReference type="ARBA" id="ARBA00022801"/>
    </source>
</evidence>
<dbReference type="SUPFAM" id="SSF52540">
    <property type="entry name" value="P-loop containing nucleoside triphosphate hydrolases"/>
    <property type="match status" value="1"/>
</dbReference>
<dbReference type="STRING" id="583356.Igag_1058"/>
<feature type="domain" description="Helicase ATP-binding" evidence="11">
    <location>
        <begin position="179"/>
        <end position="326"/>
    </location>
</feature>
<comment type="catalytic activity">
    <reaction evidence="7">
        <text>Couples ATP hydrolysis with the unwinding of duplex DNA by translocating in the 3'-5' direction.</text>
        <dbReference type="EC" id="5.6.2.4"/>
    </reaction>
</comment>
<gene>
    <name evidence="13" type="ordered locus">Igag_1058</name>
</gene>
<dbReference type="InterPro" id="IPR001650">
    <property type="entry name" value="Helicase_C-like"/>
</dbReference>
<evidence type="ECO:0000256" key="6">
    <source>
        <dbReference type="ARBA" id="ARBA00023235"/>
    </source>
</evidence>
<dbReference type="SMART" id="SM00487">
    <property type="entry name" value="DEXDc"/>
    <property type="match status" value="1"/>
</dbReference>
<comment type="catalytic activity">
    <reaction evidence="9">
        <text>ATP + H2O = ADP + phosphate + H(+)</text>
        <dbReference type="Rhea" id="RHEA:13065"/>
        <dbReference type="ChEBI" id="CHEBI:15377"/>
        <dbReference type="ChEBI" id="CHEBI:15378"/>
        <dbReference type="ChEBI" id="CHEBI:30616"/>
        <dbReference type="ChEBI" id="CHEBI:43474"/>
        <dbReference type="ChEBI" id="CHEBI:456216"/>
        <dbReference type="EC" id="5.6.2.4"/>
    </reaction>
</comment>
<dbReference type="InterPro" id="IPR050615">
    <property type="entry name" value="ATP-dep_DNA_Helicase"/>
</dbReference>
<protein>
    <recommendedName>
        <fullName evidence="8">DNA 3'-5' helicase</fullName>
        <ecNumber evidence="8">5.6.2.4</ecNumber>
    </recommendedName>
</protein>
<dbReference type="BioCyc" id="IAGG583356:GHAH-1040-MONOMER"/>
<keyword evidence="6" id="KW-0413">Isomerase</keyword>
<feature type="domain" description="Helicase C-terminal" evidence="12">
    <location>
        <begin position="399"/>
        <end position="556"/>
    </location>
</feature>
<evidence type="ECO:0000259" key="11">
    <source>
        <dbReference type="PROSITE" id="PS51192"/>
    </source>
</evidence>
<dbReference type="EMBL" id="CP002098">
    <property type="protein sequence ID" value="ADM27872.1"/>
    <property type="molecule type" value="Genomic_DNA"/>
</dbReference>